<name>A0ABV0A4C6_9HYPH</name>
<feature type="domain" description="GT-D fold-like" evidence="1">
    <location>
        <begin position="127"/>
        <end position="375"/>
    </location>
</feature>
<dbReference type="Pfam" id="PF22882">
    <property type="entry name" value="GT-D-like"/>
    <property type="match status" value="1"/>
</dbReference>
<protein>
    <recommendedName>
        <fullName evidence="1">GT-D fold-like domain-containing protein</fullName>
    </recommendedName>
</protein>
<dbReference type="SUPFAM" id="SSF48452">
    <property type="entry name" value="TPR-like"/>
    <property type="match status" value="1"/>
</dbReference>
<comment type="caution">
    <text evidence="2">The sequence shown here is derived from an EMBL/GenBank/DDBJ whole genome shotgun (WGS) entry which is preliminary data.</text>
</comment>
<dbReference type="InterPro" id="IPR011990">
    <property type="entry name" value="TPR-like_helical_dom_sf"/>
</dbReference>
<dbReference type="Proteomes" id="UP001407347">
    <property type="component" value="Unassembled WGS sequence"/>
</dbReference>
<organism evidence="2 3">
    <name type="scientific">Methylobacterium ajmalii</name>
    <dbReference type="NCBI Taxonomy" id="2738439"/>
    <lineage>
        <taxon>Bacteria</taxon>
        <taxon>Pseudomonadati</taxon>
        <taxon>Pseudomonadota</taxon>
        <taxon>Alphaproteobacteria</taxon>
        <taxon>Hyphomicrobiales</taxon>
        <taxon>Methylobacteriaceae</taxon>
        <taxon>Methylobacterium</taxon>
    </lineage>
</organism>
<evidence type="ECO:0000313" key="2">
    <source>
        <dbReference type="EMBL" id="MEN3238683.1"/>
    </source>
</evidence>
<dbReference type="EMBL" id="JAQYXP010000006">
    <property type="protein sequence ID" value="MEN3238683.1"/>
    <property type="molecule type" value="Genomic_DNA"/>
</dbReference>
<proteinExistence type="predicted"/>
<keyword evidence="3" id="KW-1185">Reference proteome</keyword>
<sequence>MAGRRDWAIGFLERIIEAYPNEPAARYELAFLLQESKRLLDACIQAEAAHRLAPDAFRFGLHFGHMLAANGAWAEADQVLRKVKAGNDAETAELLSIIDFARYLQETPRAKAVYLTRKLRDKYYWMNATEVADAMARVVEEGRPFSLIRLGDGDGAHFSAGPEDEAKYPHLHRRVRKQHTEFLLGVDNDPEFTGYTAVTKTLMRHVKEADILGISYSSWIEHEYDISSPVTITCLMNTNRHFYENERVAGLTLCDQIIHAQLHQDRLIEAVMRKIKSLTVISCLEGLPARISEMFGIDDIDLIKIPSETYAPHLYGEKHLNISKHFPHAFWPTVEQLSKPHNGRVFLIAAGTFGKYYATIIKRHGGIAFDLGSLVDGWMKLASRPGYAEQFA</sequence>
<evidence type="ECO:0000313" key="3">
    <source>
        <dbReference type="Proteomes" id="UP001407347"/>
    </source>
</evidence>
<dbReference type="RefSeq" id="WP_346013807.1">
    <property type="nucleotide sequence ID" value="NZ_JAQYXP010000006.1"/>
</dbReference>
<reference evidence="2 3" key="1">
    <citation type="journal article" date="2023" name="PLoS ONE">
        <title>Complete genome assembly of Hawai'i environmental nontuberculous mycobacteria reveals unexpected co-isolation with methylobacteria.</title>
        <authorList>
            <person name="Hendrix J."/>
            <person name="Epperson L.E."/>
            <person name="Tong E.I."/>
            <person name="Chan Y.L."/>
            <person name="Hasan N.A."/>
            <person name="Dawrs S.N."/>
            <person name="Norton G.J."/>
            <person name="Virdi R."/>
            <person name="Crooks J.L."/>
            <person name="Chan E.D."/>
            <person name="Honda J.R."/>
            <person name="Strong M."/>
        </authorList>
    </citation>
    <scope>NUCLEOTIDE SEQUENCE [LARGE SCALE GENOMIC DNA]</scope>
    <source>
        <strain evidence="2 3">NJH_HI04-1</strain>
    </source>
</reference>
<dbReference type="InterPro" id="IPR055171">
    <property type="entry name" value="GT-D-like"/>
</dbReference>
<dbReference type="Gene3D" id="1.25.40.10">
    <property type="entry name" value="Tetratricopeptide repeat domain"/>
    <property type="match status" value="1"/>
</dbReference>
<accession>A0ABV0A4C6</accession>
<gene>
    <name evidence="2" type="ORF">PUR29_35165</name>
</gene>
<evidence type="ECO:0000259" key="1">
    <source>
        <dbReference type="Pfam" id="PF22882"/>
    </source>
</evidence>